<comment type="caution">
    <text evidence="2">The sequence shown here is derived from an EMBL/GenBank/DDBJ whole genome shotgun (WGS) entry which is preliminary data.</text>
</comment>
<organism evidence="2 3">
    <name type="scientific">Kineococcus aurantiacus</name>
    <dbReference type="NCBI Taxonomy" id="37633"/>
    <lineage>
        <taxon>Bacteria</taxon>
        <taxon>Bacillati</taxon>
        <taxon>Actinomycetota</taxon>
        <taxon>Actinomycetes</taxon>
        <taxon>Kineosporiales</taxon>
        <taxon>Kineosporiaceae</taxon>
        <taxon>Kineococcus</taxon>
    </lineage>
</organism>
<keyword evidence="1" id="KW-1133">Transmembrane helix</keyword>
<keyword evidence="3" id="KW-1185">Reference proteome</keyword>
<feature type="transmembrane region" description="Helical" evidence="1">
    <location>
        <begin position="92"/>
        <end position="117"/>
    </location>
</feature>
<keyword evidence="1" id="KW-0812">Transmembrane</keyword>
<proteinExistence type="predicted"/>
<dbReference type="RefSeq" id="WP_344478068.1">
    <property type="nucleotide sequence ID" value="NZ_BAAAGN010000013.1"/>
</dbReference>
<name>A0A7Y9DQ01_9ACTN</name>
<feature type="transmembrane region" description="Helical" evidence="1">
    <location>
        <begin position="66"/>
        <end position="86"/>
    </location>
</feature>
<accession>A0A7Y9DQ01</accession>
<dbReference type="Proteomes" id="UP000521922">
    <property type="component" value="Unassembled WGS sequence"/>
</dbReference>
<evidence type="ECO:0000256" key="1">
    <source>
        <dbReference type="SAM" id="Phobius"/>
    </source>
</evidence>
<dbReference type="InterPro" id="IPR025962">
    <property type="entry name" value="SdpI/YhfL"/>
</dbReference>
<protein>
    <submittedName>
        <fullName evidence="2">ABC-type transporter Mla subunit MlaD</fullName>
    </submittedName>
</protein>
<reference evidence="2 3" key="1">
    <citation type="submission" date="2020-07" db="EMBL/GenBank/DDBJ databases">
        <title>Sequencing the genomes of 1000 actinobacteria strains.</title>
        <authorList>
            <person name="Klenk H.-P."/>
        </authorList>
    </citation>
    <scope>NUCLEOTIDE SEQUENCE [LARGE SCALE GENOMIC DNA]</scope>
    <source>
        <strain evidence="2 3">DSM 7487</strain>
    </source>
</reference>
<sequence length="127" mass="13217">MPVGAVVSAAWGLVVLAGLLLVMARAVHSRGLERNGLMGVRTKATMHCDECWRLAHRAAEPGLRRAGWVAAVAVVVCVVLAVVSSGRSWGEVVTVTAFGVSYIAVVGVLLQAAVAAGRAARALHPRR</sequence>
<dbReference type="EMBL" id="JACCBB010000001">
    <property type="protein sequence ID" value="NYD24686.1"/>
    <property type="molecule type" value="Genomic_DNA"/>
</dbReference>
<dbReference type="Pfam" id="PF13630">
    <property type="entry name" value="SdpI"/>
    <property type="match status" value="1"/>
</dbReference>
<evidence type="ECO:0000313" key="2">
    <source>
        <dbReference type="EMBL" id="NYD24686.1"/>
    </source>
</evidence>
<feature type="transmembrane region" description="Helical" evidence="1">
    <location>
        <begin position="6"/>
        <end position="24"/>
    </location>
</feature>
<keyword evidence="1" id="KW-0472">Membrane</keyword>
<evidence type="ECO:0000313" key="3">
    <source>
        <dbReference type="Proteomes" id="UP000521922"/>
    </source>
</evidence>
<dbReference type="AlphaFoldDB" id="A0A7Y9DQ01"/>
<gene>
    <name evidence="2" type="ORF">BJ968_004226</name>
</gene>